<evidence type="ECO:0000313" key="6">
    <source>
        <dbReference type="EMBL" id="MEQ2563907.1"/>
    </source>
</evidence>
<dbReference type="InterPro" id="IPR036390">
    <property type="entry name" value="WH_DNA-bd_sf"/>
</dbReference>
<dbReference type="CDD" id="cd05466">
    <property type="entry name" value="PBP2_LTTR_substrate"/>
    <property type="match status" value="1"/>
</dbReference>
<accession>A0ABV1HNL0</accession>
<evidence type="ECO:0000256" key="1">
    <source>
        <dbReference type="ARBA" id="ARBA00009437"/>
    </source>
</evidence>
<keyword evidence="3" id="KW-0238">DNA-binding</keyword>
<dbReference type="PANTHER" id="PTHR30419">
    <property type="entry name" value="HTH-TYPE TRANSCRIPTIONAL REGULATOR YBHD"/>
    <property type="match status" value="1"/>
</dbReference>
<proteinExistence type="inferred from homology"/>
<dbReference type="EMBL" id="JBBMFJ010000027">
    <property type="protein sequence ID" value="MEQ2563907.1"/>
    <property type="molecule type" value="Genomic_DNA"/>
</dbReference>
<dbReference type="InterPro" id="IPR005119">
    <property type="entry name" value="LysR_subst-bd"/>
</dbReference>
<dbReference type="Proteomes" id="UP001437460">
    <property type="component" value="Unassembled WGS sequence"/>
</dbReference>
<reference evidence="6 7" key="1">
    <citation type="submission" date="2024-03" db="EMBL/GenBank/DDBJ databases">
        <title>Human intestinal bacterial collection.</title>
        <authorList>
            <person name="Pauvert C."/>
            <person name="Hitch T.C.A."/>
            <person name="Clavel T."/>
        </authorList>
    </citation>
    <scope>NUCLEOTIDE SEQUENCE [LARGE SCALE GENOMIC DNA]</scope>
    <source>
        <strain evidence="6 7">CLA-AP-H27</strain>
    </source>
</reference>
<gene>
    <name evidence="6" type="ORF">WMO41_12165</name>
</gene>
<protein>
    <submittedName>
        <fullName evidence="6">LysR family transcriptional regulator</fullName>
    </submittedName>
</protein>
<dbReference type="Gene3D" id="1.10.10.10">
    <property type="entry name" value="Winged helix-like DNA-binding domain superfamily/Winged helix DNA-binding domain"/>
    <property type="match status" value="1"/>
</dbReference>
<feature type="domain" description="HTH lysR-type" evidence="5">
    <location>
        <begin position="1"/>
        <end position="58"/>
    </location>
</feature>
<dbReference type="InterPro" id="IPR000847">
    <property type="entry name" value="LysR_HTH_N"/>
</dbReference>
<keyword evidence="7" id="KW-1185">Reference proteome</keyword>
<dbReference type="InterPro" id="IPR050950">
    <property type="entry name" value="HTH-type_LysR_regulators"/>
</dbReference>
<dbReference type="Pfam" id="PF00126">
    <property type="entry name" value="HTH_1"/>
    <property type="match status" value="1"/>
</dbReference>
<dbReference type="InterPro" id="IPR036388">
    <property type="entry name" value="WH-like_DNA-bd_sf"/>
</dbReference>
<dbReference type="PRINTS" id="PR00039">
    <property type="entry name" value="HTHLYSR"/>
</dbReference>
<dbReference type="PANTHER" id="PTHR30419:SF8">
    <property type="entry name" value="NITROGEN ASSIMILATION TRANSCRIPTIONAL ACTIVATOR-RELATED"/>
    <property type="match status" value="1"/>
</dbReference>
<evidence type="ECO:0000256" key="3">
    <source>
        <dbReference type="ARBA" id="ARBA00023125"/>
    </source>
</evidence>
<evidence type="ECO:0000256" key="4">
    <source>
        <dbReference type="ARBA" id="ARBA00023163"/>
    </source>
</evidence>
<name>A0ABV1HNL0_9FIRM</name>
<evidence type="ECO:0000259" key="5">
    <source>
        <dbReference type="PROSITE" id="PS50931"/>
    </source>
</evidence>
<dbReference type="Gene3D" id="3.40.190.290">
    <property type="match status" value="1"/>
</dbReference>
<comment type="similarity">
    <text evidence="1">Belongs to the LysR transcriptional regulatory family.</text>
</comment>
<dbReference type="SUPFAM" id="SSF53850">
    <property type="entry name" value="Periplasmic binding protein-like II"/>
    <property type="match status" value="1"/>
</dbReference>
<organism evidence="6 7">
    <name type="scientific">Ventrimonas faecis</name>
    <dbReference type="NCBI Taxonomy" id="3133170"/>
    <lineage>
        <taxon>Bacteria</taxon>
        <taxon>Bacillati</taxon>
        <taxon>Bacillota</taxon>
        <taxon>Clostridia</taxon>
        <taxon>Lachnospirales</taxon>
        <taxon>Lachnospiraceae</taxon>
        <taxon>Ventrimonas</taxon>
    </lineage>
</organism>
<evidence type="ECO:0000256" key="2">
    <source>
        <dbReference type="ARBA" id="ARBA00023015"/>
    </source>
</evidence>
<dbReference type="SUPFAM" id="SSF46785">
    <property type="entry name" value="Winged helix' DNA-binding domain"/>
    <property type="match status" value="1"/>
</dbReference>
<dbReference type="PROSITE" id="PS50931">
    <property type="entry name" value="HTH_LYSR"/>
    <property type="match status" value="1"/>
</dbReference>
<keyword evidence="2" id="KW-0805">Transcription regulation</keyword>
<dbReference type="Pfam" id="PF03466">
    <property type="entry name" value="LysR_substrate"/>
    <property type="match status" value="1"/>
</dbReference>
<dbReference type="RefSeq" id="WP_349229982.1">
    <property type="nucleotide sequence ID" value="NZ_JBBMFJ010000027.1"/>
</dbReference>
<keyword evidence="4" id="KW-0804">Transcription</keyword>
<comment type="caution">
    <text evidence="6">The sequence shown here is derived from an EMBL/GenBank/DDBJ whole genome shotgun (WGS) entry which is preliminary data.</text>
</comment>
<evidence type="ECO:0000313" key="7">
    <source>
        <dbReference type="Proteomes" id="UP001437460"/>
    </source>
</evidence>
<sequence>MDLKQIENIIAIEQEQSISRAAEKLFLTQSALNQQLLKLEKELGTPLFERRKHSMVPTFAGRVYLTTAHQILDMKKETYRIISDISEENSGEISLAYTPEAGASMFSQIYPIFHRKYPNITFQIHEERVKKMEQLVLKKEVHFAFLTYIEGNKNPDLDYMDMDTESMVLGLPASHPLAHLAGKNSHETLPLLDLTLLRDEHFIMLSKETRMRDMIDHAFALAGFHPKVLFESISTHTVLNMVREQIAPAFFPQSYVDPSAPMVYFTVAPAERWIRSVALLKGSYLTRPEKYFIALGTDHTRGRLLESMGK</sequence>